<accession>A0A0E9SCT8</accession>
<dbReference type="EMBL" id="GBXM01070274">
    <property type="protein sequence ID" value="JAH38303.1"/>
    <property type="molecule type" value="Transcribed_RNA"/>
</dbReference>
<name>A0A0E9SCT8_ANGAN</name>
<proteinExistence type="predicted"/>
<evidence type="ECO:0000313" key="1">
    <source>
        <dbReference type="EMBL" id="JAH38303.1"/>
    </source>
</evidence>
<reference evidence="1" key="1">
    <citation type="submission" date="2014-11" db="EMBL/GenBank/DDBJ databases">
        <authorList>
            <person name="Amaro Gonzalez C."/>
        </authorList>
    </citation>
    <scope>NUCLEOTIDE SEQUENCE</scope>
</reference>
<reference evidence="1" key="2">
    <citation type="journal article" date="2015" name="Fish Shellfish Immunol.">
        <title>Early steps in the European eel (Anguilla anguilla)-Vibrio vulnificus interaction in the gills: Role of the RtxA13 toxin.</title>
        <authorList>
            <person name="Callol A."/>
            <person name="Pajuelo D."/>
            <person name="Ebbesson L."/>
            <person name="Teles M."/>
            <person name="MacKenzie S."/>
            <person name="Amaro C."/>
        </authorList>
    </citation>
    <scope>NUCLEOTIDE SEQUENCE</scope>
</reference>
<protein>
    <submittedName>
        <fullName evidence="1">Uncharacterized protein</fullName>
    </submittedName>
</protein>
<sequence length="14" mass="1566">MGEKISSKQQLETS</sequence>
<organism evidence="1">
    <name type="scientific">Anguilla anguilla</name>
    <name type="common">European freshwater eel</name>
    <name type="synonym">Muraena anguilla</name>
    <dbReference type="NCBI Taxonomy" id="7936"/>
    <lineage>
        <taxon>Eukaryota</taxon>
        <taxon>Metazoa</taxon>
        <taxon>Chordata</taxon>
        <taxon>Craniata</taxon>
        <taxon>Vertebrata</taxon>
        <taxon>Euteleostomi</taxon>
        <taxon>Actinopterygii</taxon>
        <taxon>Neopterygii</taxon>
        <taxon>Teleostei</taxon>
        <taxon>Anguilliformes</taxon>
        <taxon>Anguillidae</taxon>
        <taxon>Anguilla</taxon>
    </lineage>
</organism>